<gene>
    <name evidence="1" type="ORF">HPB50_015751</name>
</gene>
<evidence type="ECO:0000313" key="2">
    <source>
        <dbReference type="Proteomes" id="UP000821845"/>
    </source>
</evidence>
<name>A0ACB7SE85_HYAAI</name>
<accession>A0ACB7SE85</accession>
<dbReference type="Proteomes" id="UP000821845">
    <property type="component" value="Chromosome 4"/>
</dbReference>
<protein>
    <submittedName>
        <fullName evidence="1">Uncharacterized protein</fullName>
    </submittedName>
</protein>
<comment type="caution">
    <text evidence="1">The sequence shown here is derived from an EMBL/GenBank/DDBJ whole genome shotgun (WGS) entry which is preliminary data.</text>
</comment>
<evidence type="ECO:0000313" key="1">
    <source>
        <dbReference type="EMBL" id="KAH6933497.1"/>
    </source>
</evidence>
<sequence length="478" mass="51773">MAVVNTVAEDIWGVPRGRCGEDGFQRTVELISHERVPLGWCILCGHSPAAHGALTVAPVLTRGETFAAAAQPMAVAELEPQTSAEVSAPTPSHSTSSSLQHTTVTGSYSTPPNVISDLSPALAPAPRMSQPQLHATAVPSANLPVEFTHTCQHCRFSTNYSSRFANHMSESHPGVKRYTCFICTVTFGALVRYKKHWDENHTVSLRTAVAPMIFLLGLTAGASADQGTTCFKIDASTFQARHAHAEIYAEEIWVAARGTSSTSPTRSLNSLPPLRYFSGHVSWPLVNTVSNPFMFFTQATPGTPSSGQQPDRVPWGQPLVNEDSEVGLRPNPRQQPRTDPSSNKDMDRLRTLQAVDTSEEKTVPVQAYLTSGTDLCRYGVTGVDVGESAEELTCSSALDTPIISVLAELVALCDGLAALQPLVEMQHPSNVILYKDSAQAVRALRRVDLSLIRALFEYVGFAGLVFWLLPRQMPRAIL</sequence>
<proteinExistence type="predicted"/>
<keyword evidence="2" id="KW-1185">Reference proteome</keyword>
<reference evidence="1" key="1">
    <citation type="submission" date="2020-05" db="EMBL/GenBank/DDBJ databases">
        <title>Large-scale comparative analyses of tick genomes elucidate their genetic diversity and vector capacities.</title>
        <authorList>
            <person name="Jia N."/>
            <person name="Wang J."/>
            <person name="Shi W."/>
            <person name="Du L."/>
            <person name="Sun Y."/>
            <person name="Zhan W."/>
            <person name="Jiang J."/>
            <person name="Wang Q."/>
            <person name="Zhang B."/>
            <person name="Ji P."/>
            <person name="Sakyi L.B."/>
            <person name="Cui X."/>
            <person name="Yuan T."/>
            <person name="Jiang B."/>
            <person name="Yang W."/>
            <person name="Lam T.T.-Y."/>
            <person name="Chang Q."/>
            <person name="Ding S."/>
            <person name="Wang X."/>
            <person name="Zhu J."/>
            <person name="Ruan X."/>
            <person name="Zhao L."/>
            <person name="Wei J."/>
            <person name="Que T."/>
            <person name="Du C."/>
            <person name="Cheng J."/>
            <person name="Dai P."/>
            <person name="Han X."/>
            <person name="Huang E."/>
            <person name="Gao Y."/>
            <person name="Liu J."/>
            <person name="Shao H."/>
            <person name="Ye R."/>
            <person name="Li L."/>
            <person name="Wei W."/>
            <person name="Wang X."/>
            <person name="Wang C."/>
            <person name="Yang T."/>
            <person name="Huo Q."/>
            <person name="Li W."/>
            <person name="Guo W."/>
            <person name="Chen H."/>
            <person name="Zhou L."/>
            <person name="Ni X."/>
            <person name="Tian J."/>
            <person name="Zhou Y."/>
            <person name="Sheng Y."/>
            <person name="Liu T."/>
            <person name="Pan Y."/>
            <person name="Xia L."/>
            <person name="Li J."/>
            <person name="Zhao F."/>
            <person name="Cao W."/>
        </authorList>
    </citation>
    <scope>NUCLEOTIDE SEQUENCE</scope>
    <source>
        <strain evidence="1">Hyas-2018</strain>
    </source>
</reference>
<dbReference type="EMBL" id="CM023484">
    <property type="protein sequence ID" value="KAH6933497.1"/>
    <property type="molecule type" value="Genomic_DNA"/>
</dbReference>
<organism evidence="1 2">
    <name type="scientific">Hyalomma asiaticum</name>
    <name type="common">Tick</name>
    <dbReference type="NCBI Taxonomy" id="266040"/>
    <lineage>
        <taxon>Eukaryota</taxon>
        <taxon>Metazoa</taxon>
        <taxon>Ecdysozoa</taxon>
        <taxon>Arthropoda</taxon>
        <taxon>Chelicerata</taxon>
        <taxon>Arachnida</taxon>
        <taxon>Acari</taxon>
        <taxon>Parasitiformes</taxon>
        <taxon>Ixodida</taxon>
        <taxon>Ixodoidea</taxon>
        <taxon>Ixodidae</taxon>
        <taxon>Hyalomminae</taxon>
        <taxon>Hyalomma</taxon>
    </lineage>
</organism>